<gene>
    <name evidence="1" type="ORF">HDF08_003616</name>
</gene>
<dbReference type="AlphaFoldDB" id="A0A852VM86"/>
<dbReference type="EMBL" id="JACCCU010000002">
    <property type="protein sequence ID" value="NYF91514.1"/>
    <property type="molecule type" value="Genomic_DNA"/>
</dbReference>
<evidence type="ECO:0000313" key="1">
    <source>
        <dbReference type="EMBL" id="NYF91514.1"/>
    </source>
</evidence>
<protein>
    <recommendedName>
        <fullName evidence="3">RiboL-PSP-HEPN domain-containing protein</fullName>
    </recommendedName>
</protein>
<evidence type="ECO:0000313" key="2">
    <source>
        <dbReference type="Proteomes" id="UP000564385"/>
    </source>
</evidence>
<reference evidence="1 2" key="1">
    <citation type="submission" date="2020-07" db="EMBL/GenBank/DDBJ databases">
        <title>Genomic Encyclopedia of Type Strains, Phase IV (KMG-V): Genome sequencing to study the core and pangenomes of soil and plant-associated prokaryotes.</title>
        <authorList>
            <person name="Whitman W."/>
        </authorList>
    </citation>
    <scope>NUCLEOTIDE SEQUENCE [LARGE SCALE GENOMIC DNA]</scope>
    <source>
        <strain evidence="1 2">M8UP22</strain>
    </source>
</reference>
<accession>A0A852VM86</accession>
<organism evidence="1 2">
    <name type="scientific">Tunturiibacter lichenicola</name>
    <dbReference type="NCBI Taxonomy" id="2051959"/>
    <lineage>
        <taxon>Bacteria</taxon>
        <taxon>Pseudomonadati</taxon>
        <taxon>Acidobacteriota</taxon>
        <taxon>Terriglobia</taxon>
        <taxon>Terriglobales</taxon>
        <taxon>Acidobacteriaceae</taxon>
        <taxon>Tunturiibacter</taxon>
    </lineage>
</organism>
<proteinExistence type="predicted"/>
<evidence type="ECO:0008006" key="3">
    <source>
        <dbReference type="Google" id="ProtNLM"/>
    </source>
</evidence>
<dbReference type="Proteomes" id="UP000564385">
    <property type="component" value="Unassembled WGS sequence"/>
</dbReference>
<name>A0A852VM86_9BACT</name>
<comment type="caution">
    <text evidence="1">The sequence shown here is derived from an EMBL/GenBank/DDBJ whole genome shotgun (WGS) entry which is preliminary data.</text>
</comment>
<sequence length="307" mass="34699">MAEKHVRRTYYLEDGTPVGIGTLRKLSKQKQMEVMRAWFFKHYSDPLILPYDSSEGGYQWIWGGPFGAKDELRDEFSGATKDSALDELADELTEQNFEWSANPDSLPQDEAEVVDLSSLPLTPHDILELSLDEIEAATRLKQLGESEQFMRRLLFANAITALETYLADRFRQEIKGDAELVQKFVETDPKLKDHKILLSAAAATARNLETLVFDQLGEVIWHRLATVSAMYKDTLDITFPKNLGALYKAVLQRHDIVHRNGKSKAGEMGLWDNTAILALVAKVRELAAQLEQALKIRILSNDVLVEP</sequence>